<proteinExistence type="predicted"/>
<dbReference type="EMBL" id="CP064786">
    <property type="protein sequence ID" value="QSG02507.1"/>
    <property type="molecule type" value="Genomic_DNA"/>
</dbReference>
<reference evidence="1" key="1">
    <citation type="submission" date="2020-11" db="EMBL/GenBank/DDBJ databases">
        <title>Carbohydrate-dependent, anaerobic sulfur respiration: A novel catabolism in halophilic archaea.</title>
        <authorList>
            <person name="Sorokin D.Y."/>
            <person name="Messina E."/>
            <person name="Smedile F."/>
            <person name="La Cono V."/>
            <person name="Hallsworth J.E."/>
            <person name="Yakimov M.M."/>
        </authorList>
    </citation>
    <scope>NUCLEOTIDE SEQUENCE</scope>
    <source>
        <strain evidence="1">AArc-S</strain>
    </source>
</reference>
<gene>
    <name evidence="1" type="ORF">AArcS_1290</name>
</gene>
<keyword evidence="2" id="KW-1185">Reference proteome</keyword>
<accession>A0A897MPM0</accession>
<sequence length="64" mass="6578">MDVVTILGLLATRATPDMVIRFVPVRVTVGTHEAIPLDAVAPVDPDGLVSVEGATAIGSQSSSY</sequence>
<dbReference type="Proteomes" id="UP000663586">
    <property type="component" value="Chromosome"/>
</dbReference>
<dbReference type="KEGG" id="hara:AArcS_1290"/>
<name>A0A897MPM0_9EURY</name>
<organism evidence="1 2">
    <name type="scientific">Natranaeroarchaeum sulfidigenes</name>
    <dbReference type="NCBI Taxonomy" id="2784880"/>
    <lineage>
        <taxon>Archaea</taxon>
        <taxon>Methanobacteriati</taxon>
        <taxon>Methanobacteriota</taxon>
        <taxon>Stenosarchaea group</taxon>
        <taxon>Halobacteria</taxon>
        <taxon>Halobacteriales</taxon>
        <taxon>Natronoarchaeaceae</taxon>
        <taxon>Natranaeroarchaeum</taxon>
    </lineage>
</organism>
<protein>
    <submittedName>
        <fullName evidence="1">Uncharacterized protein</fullName>
    </submittedName>
</protein>
<dbReference type="AlphaFoldDB" id="A0A897MPM0"/>
<evidence type="ECO:0000313" key="1">
    <source>
        <dbReference type="EMBL" id="QSG02507.1"/>
    </source>
</evidence>
<evidence type="ECO:0000313" key="2">
    <source>
        <dbReference type="Proteomes" id="UP000663586"/>
    </source>
</evidence>